<dbReference type="PANTHER" id="PTHR43673:SF2">
    <property type="entry name" value="NITROREDUCTASE"/>
    <property type="match status" value="1"/>
</dbReference>
<keyword evidence="8" id="KW-1185">Reference proteome</keyword>
<proteinExistence type="inferred from homology"/>
<sequence length="223" mass="24341">MLSVTHAMHQRRSTRRFLPMPIAQETVETLLQAARRAPSGANLQPGFVHVLSGAPLANLCEQVCAAFDAGDRRPEAYTYFPDPMPEVLKARQRTVGYALYNSLGIARRDLVGRKAQHRRNFTFFDAPVGLVVTIDRAMGAGCYMDLGMFLQSIFLLAEEAGLATCGIGALASYSHVLQRALNLPEDQTVVCGIALGYADTTAPENQFPTERAGLAEFARFSGF</sequence>
<evidence type="ECO:0000256" key="4">
    <source>
        <dbReference type="ARBA" id="ARBA00022643"/>
    </source>
</evidence>
<evidence type="ECO:0000313" key="7">
    <source>
        <dbReference type="EMBL" id="MFC3851852.1"/>
    </source>
</evidence>
<keyword evidence="5" id="KW-0560">Oxidoreductase</keyword>
<feature type="domain" description="Nitroreductase" evidence="6">
    <location>
        <begin position="10"/>
        <end position="197"/>
    </location>
</feature>
<dbReference type="Gene3D" id="3.40.109.10">
    <property type="entry name" value="NADH Oxidase"/>
    <property type="match status" value="1"/>
</dbReference>
<accession>A0ABV7ZWT1</accession>
<gene>
    <name evidence="7" type="ORF">ACFOOG_03305</name>
</gene>
<name>A0ABV7ZWT1_9GAMM</name>
<dbReference type="Pfam" id="PF00881">
    <property type="entry name" value="Nitroreductase"/>
    <property type="match status" value="1"/>
</dbReference>
<evidence type="ECO:0000256" key="5">
    <source>
        <dbReference type="ARBA" id="ARBA00023002"/>
    </source>
</evidence>
<evidence type="ECO:0000259" key="6">
    <source>
        <dbReference type="Pfam" id="PF00881"/>
    </source>
</evidence>
<dbReference type="Proteomes" id="UP001595617">
    <property type="component" value="Unassembled WGS sequence"/>
</dbReference>
<dbReference type="EMBL" id="JBHRYR010000002">
    <property type="protein sequence ID" value="MFC3851852.1"/>
    <property type="molecule type" value="Genomic_DNA"/>
</dbReference>
<evidence type="ECO:0000256" key="3">
    <source>
        <dbReference type="ARBA" id="ARBA00022630"/>
    </source>
</evidence>
<comment type="caution">
    <text evidence="7">The sequence shown here is derived from an EMBL/GenBank/DDBJ whole genome shotgun (WGS) entry which is preliminary data.</text>
</comment>
<evidence type="ECO:0000256" key="2">
    <source>
        <dbReference type="ARBA" id="ARBA00007118"/>
    </source>
</evidence>
<reference evidence="8" key="1">
    <citation type="journal article" date="2019" name="Int. J. Syst. Evol. Microbiol.">
        <title>The Global Catalogue of Microorganisms (GCM) 10K type strain sequencing project: providing services to taxonomists for standard genome sequencing and annotation.</title>
        <authorList>
            <consortium name="The Broad Institute Genomics Platform"/>
            <consortium name="The Broad Institute Genome Sequencing Center for Infectious Disease"/>
            <person name="Wu L."/>
            <person name="Ma J."/>
        </authorList>
    </citation>
    <scope>NUCLEOTIDE SEQUENCE [LARGE SCALE GENOMIC DNA]</scope>
    <source>
        <strain evidence="8">IBRC 10765</strain>
    </source>
</reference>
<keyword evidence="4" id="KW-0288">FMN</keyword>
<dbReference type="SUPFAM" id="SSF55469">
    <property type="entry name" value="FMN-dependent nitroreductase-like"/>
    <property type="match status" value="1"/>
</dbReference>
<keyword evidence="3" id="KW-0285">Flavoprotein</keyword>
<dbReference type="InterPro" id="IPR029479">
    <property type="entry name" value="Nitroreductase"/>
</dbReference>
<dbReference type="PANTHER" id="PTHR43673">
    <property type="entry name" value="NAD(P)H NITROREDUCTASE YDGI-RELATED"/>
    <property type="match status" value="1"/>
</dbReference>
<evidence type="ECO:0000313" key="8">
    <source>
        <dbReference type="Proteomes" id="UP001595617"/>
    </source>
</evidence>
<comment type="similarity">
    <text evidence="2">Belongs to the nitroreductase family.</text>
</comment>
<dbReference type="RefSeq" id="WP_380693329.1">
    <property type="nucleotide sequence ID" value="NZ_JBHRYR010000002.1"/>
</dbReference>
<comment type="cofactor">
    <cofactor evidence="1">
        <name>FMN</name>
        <dbReference type="ChEBI" id="CHEBI:58210"/>
    </cofactor>
</comment>
<organism evidence="7 8">
    <name type="scientific">Saccharospirillum mangrovi</name>
    <dbReference type="NCBI Taxonomy" id="2161747"/>
    <lineage>
        <taxon>Bacteria</taxon>
        <taxon>Pseudomonadati</taxon>
        <taxon>Pseudomonadota</taxon>
        <taxon>Gammaproteobacteria</taxon>
        <taxon>Oceanospirillales</taxon>
        <taxon>Saccharospirillaceae</taxon>
        <taxon>Saccharospirillum</taxon>
    </lineage>
</organism>
<evidence type="ECO:0000256" key="1">
    <source>
        <dbReference type="ARBA" id="ARBA00001917"/>
    </source>
</evidence>
<dbReference type="InterPro" id="IPR000415">
    <property type="entry name" value="Nitroreductase-like"/>
</dbReference>
<dbReference type="CDD" id="cd02136">
    <property type="entry name" value="PnbA_NfnB-like"/>
    <property type="match status" value="1"/>
</dbReference>
<protein>
    <submittedName>
        <fullName evidence="7">Nitroreductase</fullName>
    </submittedName>
</protein>